<dbReference type="PANTHER" id="PTHR30213">
    <property type="entry name" value="INNER MEMBRANE PROTEIN YHJD"/>
    <property type="match status" value="1"/>
</dbReference>
<evidence type="ECO:0000256" key="6">
    <source>
        <dbReference type="SAM" id="Phobius"/>
    </source>
</evidence>
<reference evidence="7 8" key="1">
    <citation type="journal article" date="2011" name="Mol. Biol. Evol.">
        <title>Phylogenomic evidence for the presence of a flagellum and cbb3 oxidase in the free-living mitochondrial ancestor.</title>
        <authorList>
            <person name="Sassera D."/>
            <person name="Lo N."/>
            <person name="Epis S."/>
            <person name="D'Auria G."/>
            <person name="Montagna M."/>
            <person name="Comandatore F."/>
            <person name="Horner D."/>
            <person name="Pereto J."/>
            <person name="Luciano A.M."/>
            <person name="Franciosi F."/>
            <person name="Ferri E."/>
            <person name="Crotti E."/>
            <person name="Bazzocchi C."/>
            <person name="Daffonchio D."/>
            <person name="Sacchi L."/>
            <person name="Moya A."/>
            <person name="Latorre A."/>
            <person name="Bandi C."/>
        </authorList>
    </citation>
    <scope>NUCLEOTIDE SEQUENCE [LARGE SCALE GENOMIC DNA]</scope>
    <source>
        <strain evidence="7 8">IricVA</strain>
    </source>
</reference>
<dbReference type="GO" id="GO:0042781">
    <property type="term" value="F:3'-tRNA processing endoribonuclease activity"/>
    <property type="evidence" value="ECO:0007669"/>
    <property type="project" value="UniProtKB-EC"/>
</dbReference>
<name>F7XW22_MIDMI</name>
<feature type="transmembrane region" description="Helical" evidence="6">
    <location>
        <begin position="138"/>
        <end position="165"/>
    </location>
</feature>
<dbReference type="AlphaFoldDB" id="F7XW22"/>
<sequence length="290" mass="33198">MVRSTKIITFIKIIYQSLINTINHDGIEHAGYLSFLLMLAIFPFLVFFTAIIGTLSSLVDIPLVTTLTNLIINSPWASFIDSLKPRIIEITTLPPQSFLTIAIISAIWTASSIFEGIRTTLNRAYHVKNPPAYLLRRLFSILEFIIVIIILAVAICTLIIIPAMWDFLEKHIVIPDAQIISLIDKDLEVLRSTILYLFSIVFVSYLYYSLPNKKQKFTKILPGAVLVLFCWAAFSKIFKYYISYFPQINMIYGSIAGIIISLLFFYFCSLILIYGAEFNYLVELEFKEKK</sequence>
<dbReference type="KEGG" id="mmn:midi_00571"/>
<feature type="transmembrane region" description="Helical" evidence="6">
    <location>
        <begin position="30"/>
        <end position="51"/>
    </location>
</feature>
<gene>
    <name evidence="7" type="primary">rbn</name>
    <name evidence="7" type="ordered locus">midi_00571</name>
</gene>
<dbReference type="EMBL" id="CP002130">
    <property type="protein sequence ID" value="AEI88871.1"/>
    <property type="molecule type" value="Genomic_DNA"/>
</dbReference>
<keyword evidence="3 6" id="KW-0812">Transmembrane</keyword>
<keyword evidence="5 6" id="KW-0472">Membrane</keyword>
<dbReference type="Proteomes" id="UP000006639">
    <property type="component" value="Chromosome"/>
</dbReference>
<feature type="transmembrane region" description="Helical" evidence="6">
    <location>
        <begin position="189"/>
        <end position="208"/>
    </location>
</feature>
<keyword evidence="8" id="KW-1185">Reference proteome</keyword>
<comment type="subcellular location">
    <subcellularLocation>
        <location evidence="1">Cell membrane</location>
        <topology evidence="1">Multi-pass membrane protein</topology>
    </subcellularLocation>
</comment>
<dbReference type="PANTHER" id="PTHR30213:SF0">
    <property type="entry name" value="UPF0761 MEMBRANE PROTEIN YIHY"/>
    <property type="match status" value="1"/>
</dbReference>
<keyword evidence="4 6" id="KW-1133">Transmembrane helix</keyword>
<evidence type="ECO:0000313" key="7">
    <source>
        <dbReference type="EMBL" id="AEI88871.1"/>
    </source>
</evidence>
<dbReference type="NCBIfam" id="TIGR00765">
    <property type="entry name" value="yihY_not_rbn"/>
    <property type="match status" value="1"/>
</dbReference>
<dbReference type="EC" id="3.1.26.11" evidence="7"/>
<dbReference type="OrthoDB" id="7163777at2"/>
<dbReference type="InterPro" id="IPR017039">
    <property type="entry name" value="Virul_fac_BrkB"/>
</dbReference>
<feature type="transmembrane region" description="Helical" evidence="6">
    <location>
        <begin position="250"/>
        <end position="274"/>
    </location>
</feature>
<dbReference type="HOGENOM" id="CLU_045539_4_3_5"/>
<evidence type="ECO:0000256" key="3">
    <source>
        <dbReference type="ARBA" id="ARBA00022692"/>
    </source>
</evidence>
<dbReference type="RefSeq" id="WP_013951083.1">
    <property type="nucleotide sequence ID" value="NC_015722.1"/>
</dbReference>
<feature type="transmembrane region" description="Helical" evidence="6">
    <location>
        <begin position="97"/>
        <end position="117"/>
    </location>
</feature>
<dbReference type="STRING" id="696127.midi_00571"/>
<accession>F7XW22</accession>
<evidence type="ECO:0000256" key="5">
    <source>
        <dbReference type="ARBA" id="ARBA00023136"/>
    </source>
</evidence>
<dbReference type="Pfam" id="PF03631">
    <property type="entry name" value="Virul_fac_BrkB"/>
    <property type="match status" value="1"/>
</dbReference>
<evidence type="ECO:0000256" key="2">
    <source>
        <dbReference type="ARBA" id="ARBA00022475"/>
    </source>
</evidence>
<dbReference type="PIRSF" id="PIRSF035875">
    <property type="entry name" value="RNase_BN"/>
    <property type="match status" value="1"/>
</dbReference>
<feature type="transmembrane region" description="Helical" evidence="6">
    <location>
        <begin position="220"/>
        <end position="238"/>
    </location>
</feature>
<evidence type="ECO:0000256" key="4">
    <source>
        <dbReference type="ARBA" id="ARBA00022989"/>
    </source>
</evidence>
<organism evidence="7 8">
    <name type="scientific">Midichloria mitochondrii (strain IricVA)</name>
    <dbReference type="NCBI Taxonomy" id="696127"/>
    <lineage>
        <taxon>Bacteria</taxon>
        <taxon>Pseudomonadati</taxon>
        <taxon>Pseudomonadota</taxon>
        <taxon>Alphaproteobacteria</taxon>
        <taxon>Rickettsiales</taxon>
        <taxon>Candidatus Midichloriaceae</taxon>
        <taxon>Candidatus Midichloria</taxon>
    </lineage>
</organism>
<keyword evidence="2" id="KW-1003">Cell membrane</keyword>
<proteinExistence type="predicted"/>
<keyword evidence="7" id="KW-0378">Hydrolase</keyword>
<dbReference type="GO" id="GO:0005886">
    <property type="term" value="C:plasma membrane"/>
    <property type="evidence" value="ECO:0007669"/>
    <property type="project" value="UniProtKB-SubCell"/>
</dbReference>
<evidence type="ECO:0000313" key="8">
    <source>
        <dbReference type="Proteomes" id="UP000006639"/>
    </source>
</evidence>
<evidence type="ECO:0000256" key="1">
    <source>
        <dbReference type="ARBA" id="ARBA00004651"/>
    </source>
</evidence>
<protein>
    <submittedName>
        <fullName evidence="7">Ribonuclease BN</fullName>
        <ecNumber evidence="7">3.1.26.11</ecNumber>
    </submittedName>
</protein>